<feature type="domain" description="HTH araC/xylS-type" evidence="4">
    <location>
        <begin position="229"/>
        <end position="326"/>
    </location>
</feature>
<dbReference type="InterPro" id="IPR018060">
    <property type="entry name" value="HTH_AraC"/>
</dbReference>
<dbReference type="PANTHER" id="PTHR47894">
    <property type="entry name" value="HTH-TYPE TRANSCRIPTIONAL REGULATOR GADX"/>
    <property type="match status" value="1"/>
</dbReference>
<dbReference type="Proteomes" id="UP001143362">
    <property type="component" value="Unassembled WGS sequence"/>
</dbReference>
<dbReference type="SMART" id="SM00342">
    <property type="entry name" value="HTH_ARAC"/>
    <property type="match status" value="1"/>
</dbReference>
<keyword evidence="6" id="KW-1185">Reference proteome</keyword>
<evidence type="ECO:0000313" key="6">
    <source>
        <dbReference type="Proteomes" id="UP001143362"/>
    </source>
</evidence>
<keyword evidence="3" id="KW-0804">Transcription</keyword>
<dbReference type="EMBL" id="SHNN01000002">
    <property type="protein sequence ID" value="MCX2982053.1"/>
    <property type="molecule type" value="Genomic_DNA"/>
</dbReference>
<comment type="caution">
    <text evidence="5">The sequence shown here is derived from an EMBL/GenBank/DDBJ whole genome shotgun (WGS) entry which is preliminary data.</text>
</comment>
<evidence type="ECO:0000313" key="5">
    <source>
        <dbReference type="EMBL" id="MCX2982053.1"/>
    </source>
</evidence>
<dbReference type="RefSeq" id="WP_279246048.1">
    <property type="nucleotide sequence ID" value="NZ_SHNN01000002.1"/>
</dbReference>
<name>A0ABT3TIC6_9GAMM</name>
<evidence type="ECO:0000259" key="4">
    <source>
        <dbReference type="PROSITE" id="PS01124"/>
    </source>
</evidence>
<gene>
    <name evidence="5" type="ORF">EYC98_14415</name>
</gene>
<protein>
    <submittedName>
        <fullName evidence="5">AraC family transcriptional regulator</fullName>
    </submittedName>
</protein>
<evidence type="ECO:0000256" key="1">
    <source>
        <dbReference type="ARBA" id="ARBA00023015"/>
    </source>
</evidence>
<sequence>MHSYYIATLLQVLEPSGVSRERLLHNTGAQELESQAALNLTARQLDIACTNALELSKDDQLGLRFGSQISIASQGIFGYALMTSATIGDALKLLVRYNRVILPSIGIELQQHEGEVELWVRAAHLPQALQRFYTEVLYAAIVNSGSILLGRQTAVLNLRFGYSAPAELTQYQAIFGDEVRFNAVRSAMFFDNASLNSPISTSNPIARDIFRRECDRLISRDSEGGMVSERVQQILLQAGCEFPTSAKVAGQLHMSESTLQRHLAKEGNRYQQLLDKVRYRLALEYLNGTNLPVAEIASLLGFSDATNFRRSFKRWSQTTPSAIRGSGKLTDQDFRASMI</sequence>
<dbReference type="PANTHER" id="PTHR47894:SF1">
    <property type="entry name" value="HTH-TYPE TRANSCRIPTIONAL REGULATOR VQSM"/>
    <property type="match status" value="1"/>
</dbReference>
<dbReference type="PROSITE" id="PS01124">
    <property type="entry name" value="HTH_ARAC_FAMILY_2"/>
    <property type="match status" value="1"/>
</dbReference>
<organism evidence="5 6">
    <name type="scientific">Candidatus Litorirhabdus singularis</name>
    <dbReference type="NCBI Taxonomy" id="2518993"/>
    <lineage>
        <taxon>Bacteria</taxon>
        <taxon>Pseudomonadati</taxon>
        <taxon>Pseudomonadota</taxon>
        <taxon>Gammaproteobacteria</taxon>
        <taxon>Cellvibrionales</taxon>
        <taxon>Halieaceae</taxon>
        <taxon>Candidatus Litorirhabdus</taxon>
    </lineage>
</organism>
<keyword evidence="2" id="KW-0238">DNA-binding</keyword>
<dbReference type="InterPro" id="IPR009057">
    <property type="entry name" value="Homeodomain-like_sf"/>
</dbReference>
<dbReference type="InterPro" id="IPR032687">
    <property type="entry name" value="AraC-type_N"/>
</dbReference>
<accession>A0ABT3TIC6</accession>
<reference evidence="5" key="1">
    <citation type="submission" date="2019-02" db="EMBL/GenBank/DDBJ databases">
        <authorList>
            <person name="Li S.-H."/>
        </authorList>
    </citation>
    <scope>NUCLEOTIDE SEQUENCE</scope>
    <source>
        <strain evidence="5">IMCC14734</strain>
    </source>
</reference>
<dbReference type="SUPFAM" id="SSF46689">
    <property type="entry name" value="Homeodomain-like"/>
    <property type="match status" value="1"/>
</dbReference>
<keyword evidence="1" id="KW-0805">Transcription regulation</keyword>
<dbReference type="Pfam" id="PF12833">
    <property type="entry name" value="HTH_18"/>
    <property type="match status" value="1"/>
</dbReference>
<dbReference type="Pfam" id="PF12625">
    <property type="entry name" value="Arabinose_bd"/>
    <property type="match status" value="1"/>
</dbReference>
<proteinExistence type="predicted"/>
<dbReference type="Gene3D" id="1.10.10.60">
    <property type="entry name" value="Homeodomain-like"/>
    <property type="match status" value="1"/>
</dbReference>
<evidence type="ECO:0000256" key="3">
    <source>
        <dbReference type="ARBA" id="ARBA00023163"/>
    </source>
</evidence>
<evidence type="ECO:0000256" key="2">
    <source>
        <dbReference type="ARBA" id="ARBA00023125"/>
    </source>
</evidence>